<sequence length="59" mass="6457">TSNVQRFLKDNHSLQRYTIAVRGQGTEFGECGIAVGNACLERSICTMELERPSQGAKGK</sequence>
<organism evidence="1 2">
    <name type="scientific">Pholiota conissans</name>
    <dbReference type="NCBI Taxonomy" id="109636"/>
    <lineage>
        <taxon>Eukaryota</taxon>
        <taxon>Fungi</taxon>
        <taxon>Dikarya</taxon>
        <taxon>Basidiomycota</taxon>
        <taxon>Agaricomycotina</taxon>
        <taxon>Agaricomycetes</taxon>
        <taxon>Agaricomycetidae</taxon>
        <taxon>Agaricales</taxon>
        <taxon>Agaricineae</taxon>
        <taxon>Strophariaceae</taxon>
        <taxon>Pholiota</taxon>
    </lineage>
</organism>
<dbReference type="EMBL" id="MU155267">
    <property type="protein sequence ID" value="KAF9477234.1"/>
    <property type="molecule type" value="Genomic_DNA"/>
</dbReference>
<name>A0A9P6CYF3_9AGAR</name>
<protein>
    <submittedName>
        <fullName evidence="1">Uncharacterized protein</fullName>
    </submittedName>
</protein>
<accession>A0A9P6CYF3</accession>
<dbReference type="AlphaFoldDB" id="A0A9P6CYF3"/>
<feature type="non-terminal residue" evidence="1">
    <location>
        <position position="1"/>
    </location>
</feature>
<reference evidence="1" key="1">
    <citation type="submission" date="2020-11" db="EMBL/GenBank/DDBJ databases">
        <authorList>
            <consortium name="DOE Joint Genome Institute"/>
            <person name="Ahrendt S."/>
            <person name="Riley R."/>
            <person name="Andreopoulos W."/>
            <person name="Labutti K."/>
            <person name="Pangilinan J."/>
            <person name="Ruiz-Duenas F.J."/>
            <person name="Barrasa J.M."/>
            <person name="Sanchez-Garcia M."/>
            <person name="Camarero S."/>
            <person name="Miyauchi S."/>
            <person name="Serrano A."/>
            <person name="Linde D."/>
            <person name="Babiker R."/>
            <person name="Drula E."/>
            <person name="Ayuso-Fernandez I."/>
            <person name="Pacheco R."/>
            <person name="Padilla G."/>
            <person name="Ferreira P."/>
            <person name="Barriuso J."/>
            <person name="Kellner H."/>
            <person name="Castanera R."/>
            <person name="Alfaro M."/>
            <person name="Ramirez L."/>
            <person name="Pisabarro A.G."/>
            <person name="Kuo A."/>
            <person name="Tritt A."/>
            <person name="Lipzen A."/>
            <person name="He G."/>
            <person name="Yan M."/>
            <person name="Ng V."/>
            <person name="Cullen D."/>
            <person name="Martin F."/>
            <person name="Rosso M.-N."/>
            <person name="Henrissat B."/>
            <person name="Hibbett D."/>
            <person name="Martinez A.T."/>
            <person name="Grigoriev I.V."/>
        </authorList>
    </citation>
    <scope>NUCLEOTIDE SEQUENCE</scope>
    <source>
        <strain evidence="1">CIRM-BRFM 674</strain>
    </source>
</reference>
<gene>
    <name evidence="1" type="ORF">BDN70DRAFT_881390</name>
</gene>
<evidence type="ECO:0000313" key="1">
    <source>
        <dbReference type="EMBL" id="KAF9477234.1"/>
    </source>
</evidence>
<feature type="non-terminal residue" evidence="1">
    <location>
        <position position="59"/>
    </location>
</feature>
<keyword evidence="2" id="KW-1185">Reference proteome</keyword>
<comment type="caution">
    <text evidence="1">The sequence shown here is derived from an EMBL/GenBank/DDBJ whole genome shotgun (WGS) entry which is preliminary data.</text>
</comment>
<evidence type="ECO:0000313" key="2">
    <source>
        <dbReference type="Proteomes" id="UP000807469"/>
    </source>
</evidence>
<proteinExistence type="predicted"/>
<dbReference type="Proteomes" id="UP000807469">
    <property type="component" value="Unassembled WGS sequence"/>
</dbReference>